<dbReference type="SUPFAM" id="SSF53474">
    <property type="entry name" value="alpha/beta-Hydrolases"/>
    <property type="match status" value="1"/>
</dbReference>
<evidence type="ECO:0000259" key="1">
    <source>
        <dbReference type="Pfam" id="PF12697"/>
    </source>
</evidence>
<feature type="domain" description="AB hydrolase-1" evidence="1">
    <location>
        <begin position="24"/>
        <end position="250"/>
    </location>
</feature>
<evidence type="ECO:0000313" key="3">
    <source>
        <dbReference type="Proteomes" id="UP000198654"/>
    </source>
</evidence>
<keyword evidence="3" id="KW-1185">Reference proteome</keyword>
<dbReference type="PANTHER" id="PTHR43433:SF5">
    <property type="entry name" value="AB HYDROLASE-1 DOMAIN-CONTAINING PROTEIN"/>
    <property type="match status" value="1"/>
</dbReference>
<reference evidence="2 3" key="1">
    <citation type="submission" date="2016-10" db="EMBL/GenBank/DDBJ databases">
        <authorList>
            <person name="de Groot N.N."/>
        </authorList>
    </citation>
    <scope>NUCLEOTIDE SEQUENCE [LARGE SCALE GENOMIC DNA]</scope>
    <source>
        <strain evidence="2 3">DSM 14789</strain>
    </source>
</reference>
<dbReference type="InterPro" id="IPR000073">
    <property type="entry name" value="AB_hydrolase_1"/>
</dbReference>
<dbReference type="PANTHER" id="PTHR43433">
    <property type="entry name" value="HYDROLASE, ALPHA/BETA FOLD FAMILY PROTEIN"/>
    <property type="match status" value="1"/>
</dbReference>
<dbReference type="Gene3D" id="3.40.50.1820">
    <property type="entry name" value="alpha/beta hydrolase"/>
    <property type="match status" value="1"/>
</dbReference>
<gene>
    <name evidence="2" type="ORF">SAMN05661010_01476</name>
</gene>
<dbReference type="OrthoDB" id="9801400at2"/>
<organism evidence="2 3">
    <name type="scientific">Modicisalibacter muralis</name>
    <dbReference type="NCBI Taxonomy" id="119000"/>
    <lineage>
        <taxon>Bacteria</taxon>
        <taxon>Pseudomonadati</taxon>
        <taxon>Pseudomonadota</taxon>
        <taxon>Gammaproteobacteria</taxon>
        <taxon>Oceanospirillales</taxon>
        <taxon>Halomonadaceae</taxon>
        <taxon>Modicisalibacter</taxon>
    </lineage>
</organism>
<name>A0A1G9JJI8_9GAMM</name>
<evidence type="ECO:0000313" key="2">
    <source>
        <dbReference type="EMBL" id="SDL37254.1"/>
    </source>
</evidence>
<dbReference type="RefSeq" id="WP_089727083.1">
    <property type="nucleotide sequence ID" value="NZ_FNGI01000003.1"/>
</dbReference>
<protein>
    <submittedName>
        <fullName evidence="2">3-oxoadipate enol-lactonase</fullName>
    </submittedName>
</protein>
<sequence length="261" mass="28105">MAFLEIDGRSVAYRDVGSQTAPLVILAHPLGMTQAVWDDTVAVLTGRYRVITWDLPGHGASAPRVGEIRAEQLAAEALTLADQAGAQRFRFVGTSIGGVIGQQLLIQAPERLGRVVLTNTGAVIGTPDNWHARARRVREEGVAALVDEIVPRWFSQASRNASPALEAGWKTVLARTDDESYARLCELLATTDYRDKLLSVSIGVHLLGGSEDLSTPPETLQGLEAELADSELEILDGVAHVPSVDCPDIINQRLVNWLADG</sequence>
<dbReference type="STRING" id="119000.SAMN05661010_01476"/>
<dbReference type="Pfam" id="PF12697">
    <property type="entry name" value="Abhydrolase_6"/>
    <property type="match status" value="1"/>
</dbReference>
<dbReference type="AlphaFoldDB" id="A0A1G9JJI8"/>
<dbReference type="EMBL" id="FNGI01000003">
    <property type="protein sequence ID" value="SDL37254.1"/>
    <property type="molecule type" value="Genomic_DNA"/>
</dbReference>
<proteinExistence type="predicted"/>
<dbReference type="InterPro" id="IPR050471">
    <property type="entry name" value="AB_hydrolase"/>
</dbReference>
<dbReference type="InterPro" id="IPR029058">
    <property type="entry name" value="AB_hydrolase_fold"/>
</dbReference>
<dbReference type="PRINTS" id="PR00111">
    <property type="entry name" value="ABHYDROLASE"/>
</dbReference>
<dbReference type="Proteomes" id="UP000198654">
    <property type="component" value="Unassembled WGS sequence"/>
</dbReference>
<accession>A0A1G9JJI8</accession>